<protein>
    <submittedName>
        <fullName evidence="1">Uncharacterized protein</fullName>
    </submittedName>
</protein>
<evidence type="ECO:0000313" key="1">
    <source>
        <dbReference type="EMBL" id="MFD1219623.1"/>
    </source>
</evidence>
<keyword evidence="2" id="KW-1185">Reference proteome</keyword>
<comment type="caution">
    <text evidence="1">The sequence shown here is derived from an EMBL/GenBank/DDBJ whole genome shotgun (WGS) entry which is preliminary data.</text>
</comment>
<proteinExistence type="predicted"/>
<dbReference type="Proteomes" id="UP001597180">
    <property type="component" value="Unassembled WGS sequence"/>
</dbReference>
<organism evidence="1 2">
    <name type="scientific">Paenibacillus vulneris</name>
    <dbReference type="NCBI Taxonomy" id="1133364"/>
    <lineage>
        <taxon>Bacteria</taxon>
        <taxon>Bacillati</taxon>
        <taxon>Bacillota</taxon>
        <taxon>Bacilli</taxon>
        <taxon>Bacillales</taxon>
        <taxon>Paenibacillaceae</taxon>
        <taxon>Paenibacillus</taxon>
    </lineage>
</organism>
<name>A0ABW3UF93_9BACL</name>
<gene>
    <name evidence="1" type="ORF">ACFQ4B_05800</name>
</gene>
<dbReference type="EMBL" id="JBHTLU010000012">
    <property type="protein sequence ID" value="MFD1219623.1"/>
    <property type="molecule type" value="Genomic_DNA"/>
</dbReference>
<evidence type="ECO:0000313" key="2">
    <source>
        <dbReference type="Proteomes" id="UP001597180"/>
    </source>
</evidence>
<dbReference type="RefSeq" id="WP_345594906.1">
    <property type="nucleotide sequence ID" value="NZ_BAABJG010000055.1"/>
</dbReference>
<accession>A0ABW3UF93</accession>
<reference evidence="2" key="1">
    <citation type="journal article" date="2019" name="Int. J. Syst. Evol. Microbiol.">
        <title>The Global Catalogue of Microorganisms (GCM) 10K type strain sequencing project: providing services to taxonomists for standard genome sequencing and annotation.</title>
        <authorList>
            <consortium name="The Broad Institute Genomics Platform"/>
            <consortium name="The Broad Institute Genome Sequencing Center for Infectious Disease"/>
            <person name="Wu L."/>
            <person name="Ma J."/>
        </authorList>
    </citation>
    <scope>NUCLEOTIDE SEQUENCE [LARGE SCALE GENOMIC DNA]</scope>
    <source>
        <strain evidence="2">CCUG 53270</strain>
    </source>
</reference>
<sequence>MNKIIDYINNHEIEDMVSSIVNSGKDIKDVLQQIRLSRVEYQCKSQYLQWALEKRLTEVNEYEE</sequence>